<evidence type="ECO:0000256" key="1">
    <source>
        <dbReference type="SAM" id="Phobius"/>
    </source>
</evidence>
<accession>A0A3N4JIB5</accession>
<feature type="transmembrane region" description="Helical" evidence="1">
    <location>
        <begin position="34"/>
        <end position="57"/>
    </location>
</feature>
<dbReference type="EMBL" id="ML120409">
    <property type="protein sequence ID" value="RPA97007.1"/>
    <property type="molecule type" value="Genomic_DNA"/>
</dbReference>
<keyword evidence="1" id="KW-1133">Transmembrane helix</keyword>
<keyword evidence="1" id="KW-0472">Membrane</keyword>
<organism evidence="2 3">
    <name type="scientific">Choiromyces venosus 120613-1</name>
    <dbReference type="NCBI Taxonomy" id="1336337"/>
    <lineage>
        <taxon>Eukaryota</taxon>
        <taxon>Fungi</taxon>
        <taxon>Dikarya</taxon>
        <taxon>Ascomycota</taxon>
        <taxon>Pezizomycotina</taxon>
        <taxon>Pezizomycetes</taxon>
        <taxon>Pezizales</taxon>
        <taxon>Tuberaceae</taxon>
        <taxon>Choiromyces</taxon>
    </lineage>
</organism>
<evidence type="ECO:0000313" key="3">
    <source>
        <dbReference type="Proteomes" id="UP000276215"/>
    </source>
</evidence>
<keyword evidence="1" id="KW-0812">Transmembrane</keyword>
<dbReference type="AlphaFoldDB" id="A0A3N4JIB5"/>
<evidence type="ECO:0000313" key="2">
    <source>
        <dbReference type="EMBL" id="RPA97007.1"/>
    </source>
</evidence>
<name>A0A3N4JIB5_9PEZI</name>
<keyword evidence="3" id="KW-1185">Reference proteome</keyword>
<gene>
    <name evidence="2" type="ORF">L873DRAFT_1165256</name>
</gene>
<dbReference type="Proteomes" id="UP000276215">
    <property type="component" value="Unassembled WGS sequence"/>
</dbReference>
<protein>
    <submittedName>
        <fullName evidence="2">Uncharacterized protein</fullName>
    </submittedName>
</protein>
<sequence>MWQTCNFPQHVVRPVTAQPFIYCFFSFPIRQDSLYYLTGACMSCNSFFWFLPFLLYVPTPADCAGPQVVPYGSVSRGIETSRQHGCIIITKCFSEEGRMEDHTYALSYGAMKKVQNGTTLALYWSEVEKRRSQLCS</sequence>
<reference evidence="2 3" key="1">
    <citation type="journal article" date="2018" name="Nat. Ecol. Evol.">
        <title>Pezizomycetes genomes reveal the molecular basis of ectomycorrhizal truffle lifestyle.</title>
        <authorList>
            <person name="Murat C."/>
            <person name="Payen T."/>
            <person name="Noel B."/>
            <person name="Kuo A."/>
            <person name="Morin E."/>
            <person name="Chen J."/>
            <person name="Kohler A."/>
            <person name="Krizsan K."/>
            <person name="Balestrini R."/>
            <person name="Da Silva C."/>
            <person name="Montanini B."/>
            <person name="Hainaut M."/>
            <person name="Levati E."/>
            <person name="Barry K.W."/>
            <person name="Belfiori B."/>
            <person name="Cichocki N."/>
            <person name="Clum A."/>
            <person name="Dockter R.B."/>
            <person name="Fauchery L."/>
            <person name="Guy J."/>
            <person name="Iotti M."/>
            <person name="Le Tacon F."/>
            <person name="Lindquist E.A."/>
            <person name="Lipzen A."/>
            <person name="Malagnac F."/>
            <person name="Mello A."/>
            <person name="Molinier V."/>
            <person name="Miyauchi S."/>
            <person name="Poulain J."/>
            <person name="Riccioni C."/>
            <person name="Rubini A."/>
            <person name="Sitrit Y."/>
            <person name="Splivallo R."/>
            <person name="Traeger S."/>
            <person name="Wang M."/>
            <person name="Zifcakova L."/>
            <person name="Wipf D."/>
            <person name="Zambonelli A."/>
            <person name="Paolocci F."/>
            <person name="Nowrousian M."/>
            <person name="Ottonello S."/>
            <person name="Baldrian P."/>
            <person name="Spatafora J.W."/>
            <person name="Henrissat B."/>
            <person name="Nagy L.G."/>
            <person name="Aury J.M."/>
            <person name="Wincker P."/>
            <person name="Grigoriev I.V."/>
            <person name="Bonfante P."/>
            <person name="Martin F.M."/>
        </authorList>
    </citation>
    <scope>NUCLEOTIDE SEQUENCE [LARGE SCALE GENOMIC DNA]</scope>
    <source>
        <strain evidence="2 3">120613-1</strain>
    </source>
</reference>
<proteinExistence type="predicted"/>